<gene>
    <name evidence="2" type="ORF">LITE_LOCUS23838</name>
</gene>
<comment type="subcellular location">
    <subcellularLocation>
        <location evidence="1">Membrane</location>
        <topology evidence="1">Multi-pass membrane protein</topology>
    </subcellularLocation>
</comment>
<proteinExistence type="predicted"/>
<name>A0AAV0LGV7_9ROSI</name>
<comment type="caution">
    <text evidence="2">The sequence shown here is derived from an EMBL/GenBank/DDBJ whole genome shotgun (WGS) entry which is preliminary data.</text>
</comment>
<sequence>MGSSCFFLLQARVIEEGEEGTEKKISATSCFITGQHIHKHFFDDGSTTGNSMRKLSIQCVFLNNFIFQLFNHFLLPSSMLTRKQYF</sequence>
<keyword evidence="3" id="KW-1185">Reference proteome</keyword>
<evidence type="ECO:0000313" key="3">
    <source>
        <dbReference type="Proteomes" id="UP001154282"/>
    </source>
</evidence>
<evidence type="ECO:0000313" key="2">
    <source>
        <dbReference type="EMBL" id="CAI0433366.1"/>
    </source>
</evidence>
<organism evidence="2 3">
    <name type="scientific">Linum tenue</name>
    <dbReference type="NCBI Taxonomy" id="586396"/>
    <lineage>
        <taxon>Eukaryota</taxon>
        <taxon>Viridiplantae</taxon>
        <taxon>Streptophyta</taxon>
        <taxon>Embryophyta</taxon>
        <taxon>Tracheophyta</taxon>
        <taxon>Spermatophyta</taxon>
        <taxon>Magnoliopsida</taxon>
        <taxon>eudicotyledons</taxon>
        <taxon>Gunneridae</taxon>
        <taxon>Pentapetalae</taxon>
        <taxon>rosids</taxon>
        <taxon>fabids</taxon>
        <taxon>Malpighiales</taxon>
        <taxon>Linaceae</taxon>
        <taxon>Linum</taxon>
    </lineage>
</organism>
<dbReference type="Proteomes" id="UP001154282">
    <property type="component" value="Unassembled WGS sequence"/>
</dbReference>
<dbReference type="InterPro" id="IPR008896">
    <property type="entry name" value="TIC214"/>
</dbReference>
<dbReference type="EMBL" id="CAMGYJ010000006">
    <property type="protein sequence ID" value="CAI0433366.1"/>
    <property type="molecule type" value="Genomic_DNA"/>
</dbReference>
<dbReference type="AlphaFoldDB" id="A0AAV0LGV7"/>
<evidence type="ECO:0000256" key="1">
    <source>
        <dbReference type="ARBA" id="ARBA00004141"/>
    </source>
</evidence>
<protein>
    <submittedName>
        <fullName evidence="2">Uncharacterized protein</fullName>
    </submittedName>
</protein>
<dbReference type="GO" id="GO:0016020">
    <property type="term" value="C:membrane"/>
    <property type="evidence" value="ECO:0007669"/>
    <property type="project" value="UniProtKB-SubCell"/>
</dbReference>
<dbReference type="Pfam" id="PF05758">
    <property type="entry name" value="Ycf1"/>
    <property type="match status" value="2"/>
</dbReference>
<accession>A0AAV0LGV7</accession>
<reference evidence="2" key="1">
    <citation type="submission" date="2022-08" db="EMBL/GenBank/DDBJ databases">
        <authorList>
            <person name="Gutierrez-Valencia J."/>
        </authorList>
    </citation>
    <scope>NUCLEOTIDE SEQUENCE</scope>
</reference>